<feature type="domain" description="Chitin-binding type-1" evidence="9">
    <location>
        <begin position="191"/>
        <end position="233"/>
    </location>
</feature>
<evidence type="ECO:0000256" key="5">
    <source>
        <dbReference type="ARBA" id="ARBA00022801"/>
    </source>
</evidence>
<feature type="domain" description="Chitin-binding type-1" evidence="9">
    <location>
        <begin position="58"/>
        <end position="100"/>
    </location>
</feature>
<evidence type="ECO:0000256" key="4">
    <source>
        <dbReference type="ARBA" id="ARBA00022729"/>
    </source>
</evidence>
<evidence type="ECO:0000256" key="6">
    <source>
        <dbReference type="ARBA" id="ARBA00023277"/>
    </source>
</evidence>
<keyword evidence="7" id="KW-1015">Disulfide bond</keyword>
<feature type="disulfide bond" evidence="7">
    <location>
        <begin position="206"/>
        <end position="220"/>
    </location>
</feature>
<comment type="caution">
    <text evidence="10">The sequence shown here is derived from an EMBL/GenBank/DDBJ whole genome shotgun (WGS) entry which is preliminary data.</text>
</comment>
<feature type="domain" description="Chitin-binding type-1" evidence="9">
    <location>
        <begin position="245"/>
        <end position="286"/>
    </location>
</feature>
<evidence type="ECO:0000256" key="2">
    <source>
        <dbReference type="ARBA" id="ARBA00022669"/>
    </source>
</evidence>
<keyword evidence="3" id="KW-0479">Metal-binding</keyword>
<reference evidence="10 11" key="1">
    <citation type="submission" date="2016-08" db="EMBL/GenBank/DDBJ databases">
        <title>A Parts List for Fungal Cellulosomes Revealed by Comparative Genomics.</title>
        <authorList>
            <consortium name="DOE Joint Genome Institute"/>
            <person name="Haitjema C.H."/>
            <person name="Gilmore S.P."/>
            <person name="Henske J.K."/>
            <person name="Solomon K.V."/>
            <person name="De Groot R."/>
            <person name="Kuo A."/>
            <person name="Mondo S.J."/>
            <person name="Salamov A.A."/>
            <person name="Labutti K."/>
            <person name="Zhao Z."/>
            <person name="Chiniquy J."/>
            <person name="Barry K."/>
            <person name="Brewer H.M."/>
            <person name="Purvine S.O."/>
            <person name="Wright A.T."/>
            <person name="Boxma B."/>
            <person name="Van Alen T."/>
            <person name="Hackstein J.H."/>
            <person name="Baker S.E."/>
            <person name="Grigoriev I.V."/>
            <person name="O'Malley M.A."/>
        </authorList>
    </citation>
    <scope>NUCLEOTIDE SEQUENCE [LARGE SCALE GENOMIC DNA]</scope>
    <source>
        <strain evidence="10 11">G1</strain>
    </source>
</reference>
<name>A0A1Y2AC55_9FUNG</name>
<organism evidence="10 11">
    <name type="scientific">Neocallimastix californiae</name>
    <dbReference type="NCBI Taxonomy" id="1754190"/>
    <lineage>
        <taxon>Eukaryota</taxon>
        <taxon>Fungi</taxon>
        <taxon>Fungi incertae sedis</taxon>
        <taxon>Chytridiomycota</taxon>
        <taxon>Chytridiomycota incertae sedis</taxon>
        <taxon>Neocallimastigomycetes</taxon>
        <taxon>Neocallimastigales</taxon>
        <taxon>Neocallimastigaceae</taxon>
        <taxon>Neocallimastix</taxon>
    </lineage>
</organism>
<dbReference type="GO" id="GO:0016787">
    <property type="term" value="F:hydrolase activity"/>
    <property type="evidence" value="ECO:0007669"/>
    <property type="project" value="UniProtKB-KW"/>
</dbReference>
<dbReference type="InterPro" id="IPR036861">
    <property type="entry name" value="Endochitinase-like_sf"/>
</dbReference>
<keyword evidence="5" id="KW-0378">Hydrolase</keyword>
<feature type="domain" description="Chitin-binding type-1" evidence="9">
    <location>
        <begin position="125"/>
        <end position="167"/>
    </location>
</feature>
<dbReference type="InterPro" id="IPR001002">
    <property type="entry name" value="Chitin-bd_1"/>
</dbReference>
<comment type="caution">
    <text evidence="7">Lacks conserved residue(s) required for the propagation of feature annotation.</text>
</comment>
<feature type="region of interest" description="Disordered" evidence="8">
    <location>
        <begin position="31"/>
        <end position="56"/>
    </location>
</feature>
<keyword evidence="4" id="KW-0732">Signal</keyword>
<feature type="disulfide bond" evidence="7">
    <location>
        <begin position="140"/>
        <end position="154"/>
    </location>
</feature>
<feature type="disulfide bond" evidence="7">
    <location>
        <begin position="135"/>
        <end position="147"/>
    </location>
</feature>
<keyword evidence="11" id="KW-1185">Reference proteome</keyword>
<gene>
    <name evidence="10" type="ORF">LY90DRAFT_434461</name>
</gene>
<protein>
    <recommendedName>
        <fullName evidence="9">Chitin-binding type-1 domain-containing protein</fullName>
    </recommendedName>
</protein>
<dbReference type="AlphaFoldDB" id="A0A1Y2AC55"/>
<dbReference type="PROSITE" id="PS50941">
    <property type="entry name" value="CHIT_BIND_I_2"/>
    <property type="match status" value="4"/>
</dbReference>
<evidence type="ECO:0000313" key="10">
    <source>
        <dbReference type="EMBL" id="ORY20108.1"/>
    </source>
</evidence>
<dbReference type="CDD" id="cd00035">
    <property type="entry name" value="ChtBD1"/>
    <property type="match status" value="3"/>
</dbReference>
<dbReference type="PRINTS" id="PR00451">
    <property type="entry name" value="CHITINBINDNG"/>
</dbReference>
<keyword evidence="6" id="KW-0119">Carbohydrate metabolism</keyword>
<sequence>MRNAAGKESSCVCTDRDVKTLLTYKFKLNVKTGSSSSSGSSGGSSSSGSSSSGKISSDGRCGPDHGNCPSGQCCSKYGYCGTSTDHCVKYCLSEYGSCSGSSGSTPTSTKKSGANSSTAATTSSGGRCGSSYGHCPSGQCCSKYGYCGTTEAYCGKGCQSEFGNCTSSTSAKPATTKSSTSSTGTLKVTTDGHCGPNYGICPSGKCCSKYGYCGTTDNYCGVGCQSSYGQCNGSNGSSSVKISTSGKCGKDYGRCPDNKCCSKYGYCGTTDAYCTKGCQSEFGVCK</sequence>
<dbReference type="STRING" id="1754190.A0A1Y2AC55"/>
<dbReference type="InterPro" id="IPR018371">
    <property type="entry name" value="Chitin-binding_1_CS"/>
</dbReference>
<dbReference type="Gene3D" id="3.30.60.10">
    <property type="entry name" value="Endochitinase-like"/>
    <property type="match status" value="4"/>
</dbReference>
<dbReference type="EMBL" id="MCOG01000301">
    <property type="protein sequence ID" value="ORY20108.1"/>
    <property type="molecule type" value="Genomic_DNA"/>
</dbReference>
<dbReference type="PANTHER" id="PTHR46471">
    <property type="entry name" value="CHITIN DEACETYLASE"/>
    <property type="match status" value="1"/>
</dbReference>
<feature type="disulfide bond" evidence="7">
    <location>
        <begin position="201"/>
        <end position="213"/>
    </location>
</feature>
<evidence type="ECO:0000256" key="8">
    <source>
        <dbReference type="SAM" id="MobiDB-lite"/>
    </source>
</evidence>
<dbReference type="Proteomes" id="UP000193920">
    <property type="component" value="Unassembled WGS sequence"/>
</dbReference>
<feature type="region of interest" description="Disordered" evidence="8">
    <location>
        <begin position="101"/>
        <end position="130"/>
    </location>
</feature>
<feature type="compositionally biased region" description="Low complexity" evidence="8">
    <location>
        <begin position="33"/>
        <end position="53"/>
    </location>
</feature>
<evidence type="ECO:0000256" key="7">
    <source>
        <dbReference type="PROSITE-ProRule" id="PRU00261"/>
    </source>
</evidence>
<dbReference type="Pfam" id="PF00187">
    <property type="entry name" value="Chitin_bind_1"/>
    <property type="match status" value="4"/>
</dbReference>
<evidence type="ECO:0000256" key="1">
    <source>
        <dbReference type="ARBA" id="ARBA00001941"/>
    </source>
</evidence>
<feature type="disulfide bond" evidence="7">
    <location>
        <begin position="260"/>
        <end position="274"/>
    </location>
</feature>
<accession>A0A1Y2AC55</accession>
<keyword evidence="2 7" id="KW-0147">Chitin-binding</keyword>
<feature type="disulfide bond" evidence="7">
    <location>
        <begin position="255"/>
        <end position="267"/>
    </location>
</feature>
<dbReference type="OrthoDB" id="5985073at2759"/>
<dbReference type="SUPFAM" id="SSF57016">
    <property type="entry name" value="Plant lectins/antimicrobial peptides"/>
    <property type="match status" value="4"/>
</dbReference>
<dbReference type="GO" id="GO:0008061">
    <property type="term" value="F:chitin binding"/>
    <property type="evidence" value="ECO:0007669"/>
    <property type="project" value="UniProtKB-UniRule"/>
</dbReference>
<dbReference type="GO" id="GO:0046872">
    <property type="term" value="F:metal ion binding"/>
    <property type="evidence" value="ECO:0007669"/>
    <property type="project" value="UniProtKB-KW"/>
</dbReference>
<dbReference type="PANTHER" id="PTHR46471:SF2">
    <property type="entry name" value="CHITIN DEACETYLASE-RELATED"/>
    <property type="match status" value="1"/>
</dbReference>
<dbReference type="SMART" id="SM00270">
    <property type="entry name" value="ChtBD1"/>
    <property type="match status" value="4"/>
</dbReference>
<feature type="disulfide bond" evidence="7">
    <location>
        <begin position="68"/>
        <end position="80"/>
    </location>
</feature>
<evidence type="ECO:0000313" key="11">
    <source>
        <dbReference type="Proteomes" id="UP000193920"/>
    </source>
</evidence>
<evidence type="ECO:0000256" key="3">
    <source>
        <dbReference type="ARBA" id="ARBA00022723"/>
    </source>
</evidence>
<comment type="cofactor">
    <cofactor evidence="1">
        <name>Co(2+)</name>
        <dbReference type="ChEBI" id="CHEBI:48828"/>
    </cofactor>
</comment>
<dbReference type="PROSITE" id="PS00026">
    <property type="entry name" value="CHIT_BIND_I_1"/>
    <property type="match status" value="3"/>
</dbReference>
<evidence type="ECO:0000259" key="9">
    <source>
        <dbReference type="PROSITE" id="PS50941"/>
    </source>
</evidence>
<feature type="disulfide bond" evidence="7">
    <location>
        <begin position="73"/>
        <end position="87"/>
    </location>
</feature>
<proteinExistence type="predicted"/>